<proteinExistence type="predicted"/>
<dbReference type="Pfam" id="PF19825">
    <property type="entry name" value="DUF6306"/>
    <property type="match status" value="1"/>
</dbReference>
<reference evidence="3" key="1">
    <citation type="submission" date="2016-10" db="EMBL/GenBank/DDBJ databases">
        <authorList>
            <person name="Varghese N."/>
            <person name="Submissions S."/>
        </authorList>
    </citation>
    <scope>NUCLEOTIDE SEQUENCE [LARGE SCALE GENOMIC DNA]</scope>
    <source>
        <strain evidence="3">KCTC 32247</strain>
    </source>
</reference>
<name>A0A1H1P4Y9_9PSED</name>
<dbReference type="Proteomes" id="UP000243359">
    <property type="component" value="Chromosome I"/>
</dbReference>
<gene>
    <name evidence="2" type="ORF">SAMN05216221_0983</name>
</gene>
<dbReference type="SUPFAM" id="SSF47240">
    <property type="entry name" value="Ferritin-like"/>
    <property type="match status" value="1"/>
</dbReference>
<dbReference type="AlphaFoldDB" id="A0A1H1P4Y9"/>
<organism evidence="2 3">
    <name type="scientific">Pseudomonas oryzae</name>
    <dbReference type="NCBI Taxonomy" id="1392877"/>
    <lineage>
        <taxon>Bacteria</taxon>
        <taxon>Pseudomonadati</taxon>
        <taxon>Pseudomonadota</taxon>
        <taxon>Gammaproteobacteria</taxon>
        <taxon>Pseudomonadales</taxon>
        <taxon>Pseudomonadaceae</taxon>
        <taxon>Pseudomonas</taxon>
    </lineage>
</organism>
<protein>
    <recommendedName>
        <fullName evidence="1">DUF6306 domain-containing protein</fullName>
    </recommendedName>
</protein>
<dbReference type="RefSeq" id="WP_090347881.1">
    <property type="nucleotide sequence ID" value="NZ_LT629751.1"/>
</dbReference>
<feature type="domain" description="DUF6306" evidence="1">
    <location>
        <begin position="9"/>
        <end position="128"/>
    </location>
</feature>
<dbReference type="InterPro" id="IPR046273">
    <property type="entry name" value="DUF6306"/>
</dbReference>
<evidence type="ECO:0000313" key="3">
    <source>
        <dbReference type="Proteomes" id="UP000243359"/>
    </source>
</evidence>
<dbReference type="EMBL" id="LT629751">
    <property type="protein sequence ID" value="SDS06233.1"/>
    <property type="molecule type" value="Genomic_DNA"/>
</dbReference>
<dbReference type="STRING" id="1392877.SAMN05216221_0983"/>
<evidence type="ECO:0000313" key="2">
    <source>
        <dbReference type="EMBL" id="SDS06233.1"/>
    </source>
</evidence>
<dbReference type="OrthoDB" id="9778912at2"/>
<keyword evidence="3" id="KW-1185">Reference proteome</keyword>
<accession>A0A1H1P4Y9</accession>
<evidence type="ECO:0000259" key="1">
    <source>
        <dbReference type="Pfam" id="PF19825"/>
    </source>
</evidence>
<sequence>MSTPLDELLQTLLSAERAGVQVASASMRECRDPALRPLLEQILAGEGESCRRLLTCLQHLGVQPNRQTGDFYAKAMAIADLHERMAFIDRGQRWVIRKLRESLPDCTDRTVQAELEEVLRIHEQNSAASAA</sequence>
<dbReference type="InterPro" id="IPR009078">
    <property type="entry name" value="Ferritin-like_SF"/>
</dbReference>